<dbReference type="SUPFAM" id="SSF53335">
    <property type="entry name" value="S-adenosyl-L-methionine-dependent methyltransferases"/>
    <property type="match status" value="1"/>
</dbReference>
<dbReference type="Pfam" id="PF02527">
    <property type="entry name" value="GidB"/>
    <property type="match status" value="1"/>
</dbReference>
<evidence type="ECO:0000256" key="1">
    <source>
        <dbReference type="ARBA" id="ARBA00022490"/>
    </source>
</evidence>
<dbReference type="PANTHER" id="PTHR31760:SF0">
    <property type="entry name" value="S-ADENOSYL-L-METHIONINE-DEPENDENT METHYLTRANSFERASES SUPERFAMILY PROTEIN"/>
    <property type="match status" value="1"/>
</dbReference>
<evidence type="ECO:0000256" key="2">
    <source>
        <dbReference type="ARBA" id="ARBA00022552"/>
    </source>
</evidence>
<evidence type="ECO:0000256" key="3">
    <source>
        <dbReference type="ARBA" id="ARBA00022603"/>
    </source>
</evidence>
<dbReference type="Proteomes" id="UP000436016">
    <property type="component" value="Unassembled WGS sequence"/>
</dbReference>
<gene>
    <name evidence="6 7" type="primary">rsmG</name>
    <name evidence="7" type="ORF">GSH16_04585</name>
</gene>
<comment type="subcellular location">
    <subcellularLocation>
        <location evidence="6">Cytoplasm</location>
    </subcellularLocation>
</comment>
<accession>A0A6B0U0Q9</accession>
<dbReference type="NCBIfam" id="TIGR00138">
    <property type="entry name" value="rsmG_gidB"/>
    <property type="match status" value="1"/>
</dbReference>
<keyword evidence="3 6" id="KW-0489">Methyltransferase</keyword>
<keyword evidence="2 6" id="KW-0698">rRNA processing</keyword>
<feature type="binding site" evidence="6">
    <location>
        <position position="78"/>
    </location>
    <ligand>
        <name>S-adenosyl-L-methionine</name>
        <dbReference type="ChEBI" id="CHEBI:59789"/>
    </ligand>
</feature>
<sequence length="213" mass="23425">MASKGQPGRGAFLTSRNVSRETIDRLDTYAALLDKWSRKINLVAPSTLDALWTRHFEDSAQLFDLAPDRTGLNWVDLGSGGGFPGLIVAALAADAGRDWSFTLVESDTRKCVFLMTAAREMGLDVAVKTERIESVPPLQADILSARALASLDQLLDFAERHRKPEGICLFPKGAQHERELTEAGARWHSSVTTIPSTTDPRAVILRIGEFHRV</sequence>
<dbReference type="InterPro" id="IPR029063">
    <property type="entry name" value="SAM-dependent_MTases_sf"/>
</dbReference>
<reference evidence="7 8" key="1">
    <citation type="submission" date="2019-12" db="EMBL/GenBank/DDBJ databases">
        <title>Strain KN286 was isolated from seawater, which was collected from Caroline Seamount in the tropical western Pacific.</title>
        <authorList>
            <person name="Wang Q."/>
        </authorList>
    </citation>
    <scope>NUCLEOTIDE SEQUENCE [LARGE SCALE GENOMIC DNA]</scope>
    <source>
        <strain evidence="7 8">KN286</strain>
    </source>
</reference>
<evidence type="ECO:0000256" key="6">
    <source>
        <dbReference type="HAMAP-Rule" id="MF_00074"/>
    </source>
</evidence>
<dbReference type="AlphaFoldDB" id="A0A6B0U0Q9"/>
<evidence type="ECO:0000256" key="4">
    <source>
        <dbReference type="ARBA" id="ARBA00022679"/>
    </source>
</evidence>
<dbReference type="PANTHER" id="PTHR31760">
    <property type="entry name" value="S-ADENOSYL-L-METHIONINE-DEPENDENT METHYLTRANSFERASES SUPERFAMILY PROTEIN"/>
    <property type="match status" value="1"/>
</dbReference>
<dbReference type="Gene3D" id="3.40.50.150">
    <property type="entry name" value="Vaccinia Virus protein VP39"/>
    <property type="match status" value="1"/>
</dbReference>
<keyword evidence="5 6" id="KW-0949">S-adenosyl-L-methionine</keyword>
<comment type="caution">
    <text evidence="6">Lacks conserved residue(s) required for the propagation of feature annotation.</text>
</comment>
<name>A0A6B0U0Q9_9RHOB</name>
<feature type="binding site" evidence="6">
    <location>
        <position position="146"/>
    </location>
    <ligand>
        <name>S-adenosyl-L-methionine</name>
        <dbReference type="ChEBI" id="CHEBI:59789"/>
    </ligand>
</feature>
<dbReference type="GO" id="GO:0005829">
    <property type="term" value="C:cytosol"/>
    <property type="evidence" value="ECO:0007669"/>
    <property type="project" value="TreeGrafter"/>
</dbReference>
<protein>
    <recommendedName>
        <fullName evidence="6">Ribosomal RNA small subunit methyltransferase G</fullName>
        <ecNumber evidence="6">2.1.1.170</ecNumber>
    </recommendedName>
    <alternativeName>
        <fullName evidence="6">16S rRNA 7-methylguanosine methyltransferase</fullName>
        <shortName evidence="6">16S rRNA m7G methyltransferase</shortName>
    </alternativeName>
</protein>
<evidence type="ECO:0000313" key="8">
    <source>
        <dbReference type="Proteomes" id="UP000436016"/>
    </source>
</evidence>
<comment type="similarity">
    <text evidence="6">Belongs to the methyltransferase superfamily. RNA methyltransferase RsmG family.</text>
</comment>
<feature type="binding site" evidence="6">
    <location>
        <position position="83"/>
    </location>
    <ligand>
        <name>S-adenosyl-L-methionine</name>
        <dbReference type="ChEBI" id="CHEBI:59789"/>
    </ligand>
</feature>
<comment type="catalytic activity">
    <reaction evidence="6">
        <text>guanosine(527) in 16S rRNA + S-adenosyl-L-methionine = N(7)-methylguanosine(527) in 16S rRNA + S-adenosyl-L-homocysteine</text>
        <dbReference type="Rhea" id="RHEA:42732"/>
        <dbReference type="Rhea" id="RHEA-COMP:10209"/>
        <dbReference type="Rhea" id="RHEA-COMP:10210"/>
        <dbReference type="ChEBI" id="CHEBI:57856"/>
        <dbReference type="ChEBI" id="CHEBI:59789"/>
        <dbReference type="ChEBI" id="CHEBI:74269"/>
        <dbReference type="ChEBI" id="CHEBI:74480"/>
        <dbReference type="EC" id="2.1.1.170"/>
    </reaction>
</comment>
<feature type="binding site" evidence="6">
    <location>
        <begin position="132"/>
        <end position="133"/>
    </location>
    <ligand>
        <name>S-adenosyl-L-methionine</name>
        <dbReference type="ChEBI" id="CHEBI:59789"/>
    </ligand>
</feature>
<comment type="caution">
    <text evidence="7">The sequence shown here is derived from an EMBL/GenBank/DDBJ whole genome shotgun (WGS) entry which is preliminary data.</text>
</comment>
<dbReference type="GO" id="GO:0070043">
    <property type="term" value="F:rRNA (guanine-N7-)-methyltransferase activity"/>
    <property type="evidence" value="ECO:0007669"/>
    <property type="project" value="UniProtKB-UniRule"/>
</dbReference>
<keyword evidence="8" id="KW-1185">Reference proteome</keyword>
<comment type="function">
    <text evidence="6">Specifically methylates the N7 position of guanine in position 527 of 16S rRNA.</text>
</comment>
<organism evidence="7 8">
    <name type="scientific">Oceanomicrobium pacificus</name>
    <dbReference type="NCBI Taxonomy" id="2692916"/>
    <lineage>
        <taxon>Bacteria</taxon>
        <taxon>Pseudomonadati</taxon>
        <taxon>Pseudomonadota</taxon>
        <taxon>Alphaproteobacteria</taxon>
        <taxon>Rhodobacterales</taxon>
        <taxon>Paracoccaceae</taxon>
        <taxon>Oceanomicrobium</taxon>
    </lineage>
</organism>
<evidence type="ECO:0000313" key="7">
    <source>
        <dbReference type="EMBL" id="MXU64711.1"/>
    </source>
</evidence>
<proteinExistence type="inferred from homology"/>
<dbReference type="EC" id="2.1.1.170" evidence="6"/>
<dbReference type="InterPro" id="IPR003682">
    <property type="entry name" value="rRNA_ssu_MeTfrase_G"/>
</dbReference>
<keyword evidence="1 6" id="KW-0963">Cytoplasm</keyword>
<dbReference type="RefSeq" id="WP_160852347.1">
    <property type="nucleotide sequence ID" value="NZ_WUWG01000001.1"/>
</dbReference>
<dbReference type="HAMAP" id="MF_00074">
    <property type="entry name" value="16SrRNA_methyltr_G"/>
    <property type="match status" value="1"/>
</dbReference>
<keyword evidence="4 6" id="KW-0808">Transferase</keyword>
<evidence type="ECO:0000256" key="5">
    <source>
        <dbReference type="ARBA" id="ARBA00022691"/>
    </source>
</evidence>
<dbReference type="EMBL" id="WUWG01000001">
    <property type="protein sequence ID" value="MXU64711.1"/>
    <property type="molecule type" value="Genomic_DNA"/>
</dbReference>